<dbReference type="Gene3D" id="2.20.200.10">
    <property type="entry name" value="Outer membrane efflux proteins (OEP)"/>
    <property type="match status" value="1"/>
</dbReference>
<comment type="similarity">
    <text evidence="1 2">Belongs to the outer membrane factor (OMF) (TC 1.B.17) family.</text>
</comment>
<keyword evidence="2" id="KW-0812">Transmembrane</keyword>
<dbReference type="InterPro" id="IPR003423">
    <property type="entry name" value="OMP_efflux"/>
</dbReference>
<evidence type="ECO:0000256" key="4">
    <source>
        <dbReference type="SAM" id="MobiDB-lite"/>
    </source>
</evidence>
<dbReference type="EMBL" id="JAALDK010000001">
    <property type="protein sequence ID" value="NUX99242.1"/>
    <property type="molecule type" value="Genomic_DNA"/>
</dbReference>
<dbReference type="Proteomes" id="UP000594380">
    <property type="component" value="Unassembled WGS sequence"/>
</dbReference>
<dbReference type="GO" id="GO:0005886">
    <property type="term" value="C:plasma membrane"/>
    <property type="evidence" value="ECO:0007669"/>
    <property type="project" value="UniProtKB-SubCell"/>
</dbReference>
<comment type="subcellular location">
    <subcellularLocation>
        <location evidence="2">Cell membrane</location>
        <topology evidence="2">Lipid-anchor</topology>
    </subcellularLocation>
</comment>
<dbReference type="PANTHER" id="PTHR30203:SF33">
    <property type="entry name" value="BLR4455 PROTEIN"/>
    <property type="match status" value="1"/>
</dbReference>
<protein>
    <submittedName>
        <fullName evidence="5">Efflux transporter outer membrane subunit</fullName>
    </submittedName>
</protein>
<dbReference type="Pfam" id="PF02321">
    <property type="entry name" value="OEP"/>
    <property type="match status" value="2"/>
</dbReference>
<dbReference type="GO" id="GO:0015562">
    <property type="term" value="F:efflux transmembrane transporter activity"/>
    <property type="evidence" value="ECO:0007669"/>
    <property type="project" value="InterPro"/>
</dbReference>
<feature type="region of interest" description="Disordered" evidence="4">
    <location>
        <begin position="503"/>
        <end position="522"/>
    </location>
</feature>
<proteinExistence type="inferred from homology"/>
<keyword evidence="2" id="KW-0472">Membrane</keyword>
<dbReference type="InterPro" id="IPR010131">
    <property type="entry name" value="MdtP/NodT-like"/>
</dbReference>
<accession>A0A7Y6JWQ1</accession>
<dbReference type="PANTHER" id="PTHR30203">
    <property type="entry name" value="OUTER MEMBRANE CATION EFFLUX PROTEIN"/>
    <property type="match status" value="1"/>
</dbReference>
<gene>
    <name evidence="5" type="ORF">G5S42_05800</name>
</gene>
<keyword evidence="2" id="KW-0449">Lipoprotein</keyword>
<comment type="caution">
    <text evidence="5">The sequence shown here is derived from an EMBL/GenBank/DDBJ whole genome shotgun (WGS) entry which is preliminary data.</text>
</comment>
<dbReference type="SUPFAM" id="SSF56954">
    <property type="entry name" value="Outer membrane efflux proteins (OEP)"/>
    <property type="match status" value="1"/>
</dbReference>
<name>A0A7Y6JWQ1_9BURK</name>
<dbReference type="Gene3D" id="1.20.1600.10">
    <property type="entry name" value="Outer membrane efflux proteins (OEP)"/>
    <property type="match status" value="1"/>
</dbReference>
<sequence>MTIGQRPRRANWVEGSAMRKSLHQSLHQSLHRCLHKRLLLPLFCCALAACNFAPKYQQPSLPIADHFDTTETANPATAHLASEVDWQTFFADPQLKLLIEAALEHNRDLAASIARIEQARAFYRIQNAARLPQVNANAAATRTKAPLGSIDPEFDNTDISVQFNQYNVQAAVTSFELDFWGRVRNTSEAARRRYLATVDAQHAFRLSLIGNVASNYYAIRSGEEGIALAQQTLDSRRYALEVAKMRLDAGVTSMVDYDQAAILVTQAQTQLAELQRTTAQQRNLLEVLIGGPLNEALPQAPPIADAAQFRELDAGLPSALLIDRPDIQQAEQQLRAANADIGAARADFFPRIALTGSFGYVSPELGDLFVPAKQAWSFGALVGMPIFDAGQRQAQLAQARARRDELVADYQRTVQNAFREVSDALVARQRYKEQIAAQEQAVQAQRQLAETAELRYENGISIYLEVVDARRNQFAAEQQLIQLRATALQNGVSLYVALGGGPDEPPNVSHSTSHADGVQPSN</sequence>
<evidence type="ECO:0000313" key="5">
    <source>
        <dbReference type="EMBL" id="NUX99242.1"/>
    </source>
</evidence>
<keyword evidence="2" id="KW-1134">Transmembrane beta strand</keyword>
<keyword evidence="3" id="KW-0175">Coiled coil</keyword>
<evidence type="ECO:0000313" key="6">
    <source>
        <dbReference type="Proteomes" id="UP000594380"/>
    </source>
</evidence>
<organism evidence="5 6">
    <name type="scientific">Paraburkholderia youngii</name>
    <dbReference type="NCBI Taxonomy" id="2782701"/>
    <lineage>
        <taxon>Bacteria</taxon>
        <taxon>Pseudomonadati</taxon>
        <taxon>Pseudomonadota</taxon>
        <taxon>Betaproteobacteria</taxon>
        <taxon>Burkholderiales</taxon>
        <taxon>Burkholderiaceae</taxon>
        <taxon>Paraburkholderia</taxon>
    </lineage>
</organism>
<evidence type="ECO:0000256" key="1">
    <source>
        <dbReference type="ARBA" id="ARBA00007613"/>
    </source>
</evidence>
<dbReference type="NCBIfam" id="TIGR01845">
    <property type="entry name" value="outer_NodT"/>
    <property type="match status" value="1"/>
</dbReference>
<dbReference type="AlphaFoldDB" id="A0A7Y6JWQ1"/>
<feature type="coiled-coil region" evidence="3">
    <location>
        <begin position="396"/>
        <end position="455"/>
    </location>
</feature>
<reference evidence="5 6" key="1">
    <citation type="submission" date="2020-02" db="EMBL/GenBank/DDBJ databases">
        <title>Paraburkholderia simonii sp. nov. and Paraburkholderia youngii sp. nov. Brazilian and Mexican Mimosa-associated rhizobia.</title>
        <authorList>
            <person name="Mavima L."/>
            <person name="Beukes C.W."/>
            <person name="Chan W.Y."/>
            <person name="Palmer M."/>
            <person name="De Meyer S.E."/>
            <person name="James E.K."/>
            <person name="Venter S.N."/>
            <person name="Steenkamp E.T."/>
        </authorList>
    </citation>
    <scope>NUCLEOTIDE SEQUENCE [LARGE SCALE GENOMIC DNA]</scope>
    <source>
        <strain evidence="5 6">JPY169</strain>
    </source>
</reference>
<feature type="compositionally biased region" description="Polar residues" evidence="4">
    <location>
        <begin position="508"/>
        <end position="522"/>
    </location>
</feature>
<keyword evidence="2" id="KW-0564">Palmitate</keyword>
<evidence type="ECO:0000256" key="2">
    <source>
        <dbReference type="RuleBase" id="RU362097"/>
    </source>
</evidence>
<evidence type="ECO:0000256" key="3">
    <source>
        <dbReference type="SAM" id="Coils"/>
    </source>
</evidence>
<feature type="coiled-coil region" evidence="3">
    <location>
        <begin position="257"/>
        <end position="284"/>
    </location>
</feature>